<dbReference type="EMBL" id="FAXA01000168">
    <property type="protein sequence ID" value="CUV02034.1"/>
    <property type="molecule type" value="Genomic_DNA"/>
</dbReference>
<gene>
    <name evidence="2" type="ORF">MGWOODY_Clf617</name>
</gene>
<name>A0A160V7Y3_9ZZZZ</name>
<evidence type="ECO:0000256" key="1">
    <source>
        <dbReference type="SAM" id="MobiDB-lite"/>
    </source>
</evidence>
<protein>
    <submittedName>
        <fullName evidence="2">Uncharacterized protein</fullName>
    </submittedName>
</protein>
<dbReference type="PROSITE" id="PS51257">
    <property type="entry name" value="PROKAR_LIPOPROTEIN"/>
    <property type="match status" value="1"/>
</dbReference>
<dbReference type="Gene3D" id="2.60.40.10">
    <property type="entry name" value="Immunoglobulins"/>
    <property type="match status" value="1"/>
</dbReference>
<reference evidence="2" key="1">
    <citation type="submission" date="2015-10" db="EMBL/GenBank/DDBJ databases">
        <authorList>
            <person name="Gilbert D.G."/>
        </authorList>
    </citation>
    <scope>NUCLEOTIDE SEQUENCE</scope>
</reference>
<evidence type="ECO:0000313" key="2">
    <source>
        <dbReference type="EMBL" id="CUV02034.1"/>
    </source>
</evidence>
<organism evidence="2">
    <name type="scientific">hydrothermal vent metagenome</name>
    <dbReference type="NCBI Taxonomy" id="652676"/>
    <lineage>
        <taxon>unclassified sequences</taxon>
        <taxon>metagenomes</taxon>
        <taxon>ecological metagenomes</taxon>
    </lineage>
</organism>
<feature type="region of interest" description="Disordered" evidence="1">
    <location>
        <begin position="24"/>
        <end position="43"/>
    </location>
</feature>
<dbReference type="InterPro" id="IPR013783">
    <property type="entry name" value="Ig-like_fold"/>
</dbReference>
<proteinExistence type="predicted"/>
<dbReference type="AlphaFoldDB" id="A0A160V7Y3"/>
<accession>A0A160V7Y3</accession>
<sequence>MIRQRLTIALVLAALGLVAACGGEEQVAPTSTPKPEARPAPEIEHQSQALMLRLHSPEVNLVTELDQVFVSGVTSPDATISVNGRLALPDHDGNFMVNLNRDTTSNPLIIEVVATSITGETKSAILPVIFSDGREALGVFGTVTSVSPSELTLQTTSGQISLATDSETTVTIPGWGSPSVSNIAKGTLVAVMTDGQHADSVLAVLTRPAQTRHFTGILAEINDSGDLTLHDNSGRQITAITFEISDFLRLASIGEVVTAVLKQDLATGDLTVTAIARALAGAERLNAALALNQQIDSVQASTNISALRWRLAEHGVGNLTMLVDSQPYDAAEGALKAAGEFYAKVFSETQIGAPSADVTGLVTAIDSAKGHITVQPVSGQPVMVKISANTPVALFGERVKSGQLDLASRITVRYYISGNNASRVTVMAGNTLSKVSAAQLAAIAGRGEVQGVLMDVGPETQVTIMVDRATGEQISLQTAGSAVLRDGITAKLDPSIEGSEVFARFDPISYRLLELESLTPARNEELVSGVVQSFIPKVADGNLTIRTPDGRLRSFTHNTDTAIRRDGLWVFIQDVKVGDLVRPNTRVRSLDAGGEKAGDIIALSLKSPEPGLVTGIIRGVTSGLGGEVRVTVSNIWLDLISLKVDSKTAITQQGRTLGAQDLVVGQGIALASYDPVTLEAGVLALDPPRDSTRASR</sequence>